<evidence type="ECO:0000256" key="5">
    <source>
        <dbReference type="ARBA" id="ARBA00022777"/>
    </source>
</evidence>
<comment type="similarity">
    <text evidence="1">Belongs to the protein kinase superfamily. CK1 Ser/Thr protein kinase family. Casein kinase I subfamily.</text>
</comment>
<dbReference type="PROSITE" id="PS00108">
    <property type="entry name" value="PROTEIN_KINASE_ST"/>
    <property type="match status" value="1"/>
</dbReference>
<dbReference type="InterPro" id="IPR050235">
    <property type="entry name" value="CK1_Ser-Thr_kinase"/>
</dbReference>
<dbReference type="eggNOG" id="KOG1164">
    <property type="taxonomic scope" value="Eukaryota"/>
</dbReference>
<proteinExistence type="inferred from homology"/>
<gene>
    <name evidence="10" type="ORF">MICPUN_70677</name>
</gene>
<keyword evidence="11" id="KW-1185">Reference proteome</keyword>
<dbReference type="PANTHER" id="PTHR11909">
    <property type="entry name" value="CASEIN KINASE-RELATED"/>
    <property type="match status" value="1"/>
</dbReference>
<feature type="non-terminal residue" evidence="10">
    <location>
        <position position="1"/>
    </location>
</feature>
<keyword evidence="6 7" id="KW-0067">ATP-binding</keyword>
<organism evidence="10 11">
    <name type="scientific">Micromonas commoda (strain RCC299 / NOUM17 / CCMP2709)</name>
    <name type="common">Picoplanktonic green alga</name>
    <dbReference type="NCBI Taxonomy" id="296587"/>
    <lineage>
        <taxon>Eukaryota</taxon>
        <taxon>Viridiplantae</taxon>
        <taxon>Chlorophyta</taxon>
        <taxon>Mamiellophyceae</taxon>
        <taxon>Mamiellales</taxon>
        <taxon>Mamiellaceae</taxon>
        <taxon>Micromonas</taxon>
    </lineage>
</organism>
<dbReference type="GO" id="GO:0004674">
    <property type="term" value="F:protein serine/threonine kinase activity"/>
    <property type="evidence" value="ECO:0007669"/>
    <property type="project" value="UniProtKB-KW"/>
</dbReference>
<evidence type="ECO:0000256" key="4">
    <source>
        <dbReference type="ARBA" id="ARBA00022741"/>
    </source>
</evidence>
<dbReference type="GeneID" id="8242277"/>
<dbReference type="PROSITE" id="PS50011">
    <property type="entry name" value="PROTEIN_KINASE_DOM"/>
    <property type="match status" value="1"/>
</dbReference>
<dbReference type="EC" id="2.7.11.1" evidence="2"/>
<evidence type="ECO:0000259" key="9">
    <source>
        <dbReference type="PROSITE" id="PS50011"/>
    </source>
</evidence>
<evidence type="ECO:0000313" key="11">
    <source>
        <dbReference type="Proteomes" id="UP000002009"/>
    </source>
</evidence>
<dbReference type="Gene3D" id="1.10.510.10">
    <property type="entry name" value="Transferase(Phosphotransferase) domain 1"/>
    <property type="match status" value="1"/>
</dbReference>
<dbReference type="SUPFAM" id="SSF56112">
    <property type="entry name" value="Protein kinase-like (PK-like)"/>
    <property type="match status" value="1"/>
</dbReference>
<feature type="domain" description="Protein kinase" evidence="9">
    <location>
        <begin position="1"/>
        <end position="213"/>
    </location>
</feature>
<dbReference type="RefSeq" id="XP_002501088.1">
    <property type="nucleotide sequence ID" value="XM_002501042.1"/>
</dbReference>
<evidence type="ECO:0000256" key="1">
    <source>
        <dbReference type="ARBA" id="ARBA00005926"/>
    </source>
</evidence>
<dbReference type="InterPro" id="IPR008271">
    <property type="entry name" value="Ser/Thr_kinase_AS"/>
</dbReference>
<keyword evidence="4 7" id="KW-0547">Nucleotide-binding</keyword>
<dbReference type="OrthoDB" id="497611at2759"/>
<dbReference type="InterPro" id="IPR011009">
    <property type="entry name" value="Kinase-like_dom_sf"/>
</dbReference>
<evidence type="ECO:0000256" key="8">
    <source>
        <dbReference type="RuleBase" id="RU000304"/>
    </source>
</evidence>
<feature type="non-terminal residue" evidence="10">
    <location>
        <position position="213"/>
    </location>
</feature>
<evidence type="ECO:0000256" key="2">
    <source>
        <dbReference type="ARBA" id="ARBA00012513"/>
    </source>
</evidence>
<dbReference type="KEGG" id="mis:MICPUN_70677"/>
<dbReference type="OMA" id="HHESELY"/>
<dbReference type="EMBL" id="CP001324">
    <property type="protein sequence ID" value="ACO62346.1"/>
    <property type="molecule type" value="Genomic_DNA"/>
</dbReference>
<dbReference type="InterPro" id="IPR000719">
    <property type="entry name" value="Prot_kinase_dom"/>
</dbReference>
<keyword evidence="3" id="KW-0808">Transferase</keyword>
<keyword evidence="8" id="KW-0723">Serine/threonine-protein kinase</keyword>
<dbReference type="GO" id="GO:0005524">
    <property type="term" value="F:ATP binding"/>
    <property type="evidence" value="ECO:0007669"/>
    <property type="project" value="UniProtKB-UniRule"/>
</dbReference>
<accession>C1E2H9</accession>
<dbReference type="Proteomes" id="UP000002009">
    <property type="component" value="Chromosome 3"/>
</dbReference>
<name>C1E2H9_MICCC</name>
<dbReference type="AlphaFoldDB" id="C1E2H9"/>
<dbReference type="InParanoid" id="C1E2H9"/>
<evidence type="ECO:0000256" key="7">
    <source>
        <dbReference type="PROSITE-ProRule" id="PRU10141"/>
    </source>
</evidence>
<dbReference type="SMART" id="SM00220">
    <property type="entry name" value="S_TKc"/>
    <property type="match status" value="1"/>
</dbReference>
<dbReference type="Pfam" id="PF00069">
    <property type="entry name" value="Pkinase"/>
    <property type="match status" value="1"/>
</dbReference>
<evidence type="ECO:0000313" key="10">
    <source>
        <dbReference type="EMBL" id="ACO62346.1"/>
    </source>
</evidence>
<feature type="binding site" evidence="7">
    <location>
        <position position="30"/>
    </location>
    <ligand>
        <name>ATP</name>
        <dbReference type="ChEBI" id="CHEBI:30616"/>
    </ligand>
</feature>
<sequence length="213" mass="23176">KPLGSGQFAEVYKAVDEQDPTGKKKEVAIKIEREDKTSSREMRALRDLQGCKGVAKFVDSGSKKASPFIVMELMKANLADVRSKIPGQRYAKATTGWIGAQMVDILRGIHERGYVHRDVKPSNVTLGGNPSRDDAGPSTRTLCLIDMGLAKKFETTSTPANTGPGAFRGSTTYASMFAHAGDEQGPRDDAWSLLYMLAECHEGTLPWRALKAS</sequence>
<dbReference type="PROSITE" id="PS00107">
    <property type="entry name" value="PROTEIN_KINASE_ATP"/>
    <property type="match status" value="1"/>
</dbReference>
<dbReference type="InterPro" id="IPR017441">
    <property type="entry name" value="Protein_kinase_ATP_BS"/>
</dbReference>
<reference evidence="10 11" key="1">
    <citation type="journal article" date="2009" name="Science">
        <title>Green evolution and dynamic adaptations revealed by genomes of the marine picoeukaryotes Micromonas.</title>
        <authorList>
            <person name="Worden A.Z."/>
            <person name="Lee J.H."/>
            <person name="Mock T."/>
            <person name="Rouze P."/>
            <person name="Simmons M.P."/>
            <person name="Aerts A.L."/>
            <person name="Allen A.E."/>
            <person name="Cuvelier M.L."/>
            <person name="Derelle E."/>
            <person name="Everett M.V."/>
            <person name="Foulon E."/>
            <person name="Grimwood J."/>
            <person name="Gundlach H."/>
            <person name="Henrissat B."/>
            <person name="Napoli C."/>
            <person name="McDonald S.M."/>
            <person name="Parker M.S."/>
            <person name="Rombauts S."/>
            <person name="Salamov A."/>
            <person name="Von Dassow P."/>
            <person name="Badger J.H."/>
            <person name="Coutinho P.M."/>
            <person name="Demir E."/>
            <person name="Dubchak I."/>
            <person name="Gentemann C."/>
            <person name="Eikrem W."/>
            <person name="Gready J.E."/>
            <person name="John U."/>
            <person name="Lanier W."/>
            <person name="Lindquist E.A."/>
            <person name="Lucas S."/>
            <person name="Mayer K.F."/>
            <person name="Moreau H."/>
            <person name="Not F."/>
            <person name="Otillar R."/>
            <person name="Panaud O."/>
            <person name="Pangilinan J."/>
            <person name="Paulsen I."/>
            <person name="Piegu B."/>
            <person name="Poliakov A."/>
            <person name="Robbens S."/>
            <person name="Schmutz J."/>
            <person name="Toulza E."/>
            <person name="Wyss T."/>
            <person name="Zelensky A."/>
            <person name="Zhou K."/>
            <person name="Armbrust E.V."/>
            <person name="Bhattacharya D."/>
            <person name="Goodenough U.W."/>
            <person name="Van de Peer Y."/>
            <person name="Grigoriev I.V."/>
        </authorList>
    </citation>
    <scope>NUCLEOTIDE SEQUENCE [LARGE SCALE GENOMIC DNA]</scope>
    <source>
        <strain evidence="11">RCC299 / NOUM17</strain>
    </source>
</reference>
<keyword evidence="5" id="KW-0418">Kinase</keyword>
<evidence type="ECO:0000256" key="6">
    <source>
        <dbReference type="ARBA" id="ARBA00022840"/>
    </source>
</evidence>
<dbReference type="STRING" id="296587.C1E2H9"/>
<protein>
    <recommendedName>
        <fullName evidence="2">non-specific serine/threonine protein kinase</fullName>
        <ecNumber evidence="2">2.7.11.1</ecNumber>
    </recommendedName>
</protein>
<evidence type="ECO:0000256" key="3">
    <source>
        <dbReference type="ARBA" id="ARBA00022679"/>
    </source>
</evidence>